<dbReference type="PRINTS" id="PR01758">
    <property type="entry name" value="CAPSULEPROTB"/>
</dbReference>
<dbReference type="InterPro" id="IPR008337">
    <property type="entry name" value="Capsule_biosynth_CapB"/>
</dbReference>
<reference evidence="1 2" key="1">
    <citation type="submission" date="2021-03" db="EMBL/GenBank/DDBJ databases">
        <title>Geobacter metallireducens gen. nov. sp. nov., a microorganism capable of coupling the complete oxidation of organic compounds to the reduction of iron and other metals.</title>
        <authorList>
            <person name="Li Y."/>
        </authorList>
    </citation>
    <scope>NUCLEOTIDE SEQUENCE [LARGE SCALE GENOMIC DNA]</scope>
    <source>
        <strain evidence="1 2">Jerry-YX</strain>
    </source>
</reference>
<organism evidence="1 2">
    <name type="scientific">Geobacter benzoatilyticus</name>
    <dbReference type="NCBI Taxonomy" id="2815309"/>
    <lineage>
        <taxon>Bacteria</taxon>
        <taxon>Pseudomonadati</taxon>
        <taxon>Thermodesulfobacteriota</taxon>
        <taxon>Desulfuromonadia</taxon>
        <taxon>Geobacterales</taxon>
        <taxon>Geobacteraceae</taxon>
        <taxon>Geobacter</taxon>
    </lineage>
</organism>
<sequence length="1364" mass="152962">MSPLHLRLHSKLVDALAAEFPAWVAAAGVSEPLTVEQAIHFLMASLSGQQARLSVLRTLRDDFNGRYNRSYDENEQREHILVFCRELGASQRDVEEDRKALDRWFGHDGLMDRFRKRFAETERQICFILGRLGAVAARGITEAGSGEARFFWQRIAIEKEVVPLLVHDGDNRVCEAAFHCLATVIRCLPPEGRKESVSGSTLQFVYRCALESGQNVWLQSVALDLLSCLSLPSLETALRKRLGEPSSRPDDIFVRRRAVSILGDVLPDVPSLADLLPVVMADPSDYVRQAVASAVRHDSALLERIALRDPSPKVRAAAVLAVLPLKGDSAFAPGGAGLLSLVMEADDDPFVLRVCLKVAGDGIELLAGQGDEVAVNAWREALLPGIGRLHRQAFPLPVRRWAAQAKERLWCVADPGRRALRAGLAREIASMGEGRWRTLPAELTASHDESTVARVVALLCQEGFGCELSRRGGRYRIVKGHRFRFSWWRLIHELRTPTPDKRQAFSHTVGRHFSGDIRTPSSIMAEVSPTKVPGEPLFIAEEGGWRPYLPLPDEFLSALQGVLPRGTAQTVTSEGVTEITPPRSPMQRLRAALTLTLRFARYGRLRNWHPDGLTPPTEYLDAMARLGFTVRFYPHADGNEPADQTVSRFFPLAIPFIDPDLVARATDYFLSVYENSLEDLGIFALILLALFLGERLLLTRTARRARRNIPLVIGGWGTRGKSGTERLKAALFTANGFGVVSKTTGCEAMILHAFPFDNLREMFIFRPYDKATIWEQHNVMDLAERLDTEVLLWECMGLTPTYVNILQQCWMRDDIATITNTFPDHEDIQGPAGINIPRVMTEFIPKNSTLITSEEQMLPILDEAARRAGTGITSVGWLEVGLLTRDVLHRFPYEEHPYNVALVLSLADRLGFDRDFALKEMAERVVPDIGVLKAYPMAKLRSRRLQFINGMSANDRYGCLENWRRMGLDLMHPDDEPGTWVTTVVNNRADRVARSKVFAQILVDDISADRHFLIGTNLHGLMGYLDRALDEHLAGLSLWPDTGGAAAPAPLDILSDTARRQRIPTGHEHLAARFVAMLGGEIAESGLSVESLAGTDSAVLREQLAGAGFQHVEHAVHHFERDRRVFDEYRRLAERLEGAGEGERQALDREFRELIRKWFKERIVVIEDHHATGEQLINRICEETPPHFTNRIMGLQNIKGTGLDFVYRWQAWDHCHTACEELSSENPAQVSRALADLAAFQGFGFLCEEHVRETMDVMRHLPVAQSEQFQAEFSIIVSNLDVAMGEIAAGLNATRKRNLMTRIIDVVEAFLDAGDSIRRRKTADRIYRDLVNERISRQRAAIELQALIRRQKGGWLGDQLLRLR</sequence>
<dbReference type="SUPFAM" id="SSF53623">
    <property type="entry name" value="MurD-like peptide ligases, catalytic domain"/>
    <property type="match status" value="1"/>
</dbReference>
<dbReference type="SUPFAM" id="SSF48371">
    <property type="entry name" value="ARM repeat"/>
    <property type="match status" value="1"/>
</dbReference>
<proteinExistence type="predicted"/>
<dbReference type="InterPro" id="IPR016024">
    <property type="entry name" value="ARM-type_fold"/>
</dbReference>
<protein>
    <recommendedName>
        <fullName evidence="3">Poly-gamma-glutamate synthase PgsB/CapB</fullName>
    </recommendedName>
</protein>
<dbReference type="InterPro" id="IPR036565">
    <property type="entry name" value="Mur-like_cat_sf"/>
</dbReference>
<gene>
    <name evidence="1" type="ORF">JZM60_01395</name>
</gene>
<evidence type="ECO:0000313" key="2">
    <source>
        <dbReference type="Proteomes" id="UP000663651"/>
    </source>
</evidence>
<dbReference type="Gene3D" id="1.25.10.10">
    <property type="entry name" value="Leucine-rich Repeat Variant"/>
    <property type="match status" value="1"/>
</dbReference>
<dbReference type="EMBL" id="CP071382">
    <property type="protein sequence ID" value="QSV45979.1"/>
    <property type="molecule type" value="Genomic_DNA"/>
</dbReference>
<accession>A0ABX7Q3N3</accession>
<dbReference type="RefSeq" id="WP_207163768.1">
    <property type="nucleotide sequence ID" value="NZ_CP071382.1"/>
</dbReference>
<name>A0ABX7Q3N3_9BACT</name>
<keyword evidence="2" id="KW-1185">Reference proteome</keyword>
<dbReference type="Proteomes" id="UP000663651">
    <property type="component" value="Chromosome"/>
</dbReference>
<evidence type="ECO:0008006" key="3">
    <source>
        <dbReference type="Google" id="ProtNLM"/>
    </source>
</evidence>
<evidence type="ECO:0000313" key="1">
    <source>
        <dbReference type="EMBL" id="QSV45979.1"/>
    </source>
</evidence>
<dbReference type="InterPro" id="IPR011989">
    <property type="entry name" value="ARM-like"/>
</dbReference>